<sequence>MDRLDKDTEGAVPETQTEGTAQDSDQIKAANSQKMEEKRAKNEEKDKVEDGLLLAIHGAKIKFNAHLGEFKVLTDVPTTQGKLTGTIVEKQIPNFKFYDGFQMISLTEWQDFGTAKVQENYVLLKKSTLPGTGKMPGNIPPETGKIEFITSGQVNEPESVAAKGAPVPEQKYDEKCYCDRDFTEDDIKAIIKKLRETEKIKTTSLFYDENCTLSESDKTYKRLCEELNSMMKKHNINTCIRKIHFLAQSYHESSRYGTTLEYSSGKKYNPGNHSDAKAMEHTVEGDGPRYKGRGIIQLTWRKTQKKYFSYVFGKRAWTIKYQEN</sequence>
<dbReference type="AlphaFoldDB" id="A0A376DT61"/>
<dbReference type="EMBL" id="UFVQ01000003">
    <property type="protein sequence ID" value="STC94068.1"/>
    <property type="molecule type" value="Genomic_DNA"/>
</dbReference>
<feature type="region of interest" description="Disordered" evidence="1">
    <location>
        <begin position="1"/>
        <end position="46"/>
    </location>
</feature>
<dbReference type="STRING" id="297244.SAMN05421639_101921"/>
<dbReference type="InterPro" id="IPR023346">
    <property type="entry name" value="Lysozyme-like_dom_sf"/>
</dbReference>
<name>A0A376DT61_CHRCU</name>
<dbReference type="Gene3D" id="1.10.530.10">
    <property type="match status" value="1"/>
</dbReference>
<reference evidence="2 3" key="1">
    <citation type="submission" date="2018-06" db="EMBL/GenBank/DDBJ databases">
        <authorList>
            <consortium name="Pathogen Informatics"/>
            <person name="Doyle S."/>
        </authorList>
    </citation>
    <scope>NUCLEOTIDE SEQUENCE [LARGE SCALE GENOMIC DNA]</scope>
    <source>
        <strain evidence="2 3">NCTC13533</strain>
    </source>
</reference>
<evidence type="ECO:0000313" key="3">
    <source>
        <dbReference type="Proteomes" id="UP000255224"/>
    </source>
</evidence>
<proteinExistence type="predicted"/>
<evidence type="ECO:0000256" key="1">
    <source>
        <dbReference type="SAM" id="MobiDB-lite"/>
    </source>
</evidence>
<organism evidence="2 3">
    <name type="scientific">Chryseobacterium carnipullorum</name>
    <dbReference type="NCBI Taxonomy" id="1124835"/>
    <lineage>
        <taxon>Bacteria</taxon>
        <taxon>Pseudomonadati</taxon>
        <taxon>Bacteroidota</taxon>
        <taxon>Flavobacteriia</taxon>
        <taxon>Flavobacteriales</taxon>
        <taxon>Weeksellaceae</taxon>
        <taxon>Chryseobacterium group</taxon>
        <taxon>Chryseobacterium</taxon>
    </lineage>
</organism>
<dbReference type="Proteomes" id="UP000255224">
    <property type="component" value="Unassembled WGS sequence"/>
</dbReference>
<gene>
    <name evidence="2" type="ORF">NCTC13533_01292</name>
</gene>
<feature type="compositionally biased region" description="Basic and acidic residues" evidence="1">
    <location>
        <begin position="34"/>
        <end position="46"/>
    </location>
</feature>
<accession>A0A376DT61</accession>
<feature type="compositionally biased region" description="Polar residues" evidence="1">
    <location>
        <begin position="14"/>
        <end position="33"/>
    </location>
</feature>
<evidence type="ECO:0000313" key="2">
    <source>
        <dbReference type="EMBL" id="STC94068.1"/>
    </source>
</evidence>
<dbReference type="SUPFAM" id="SSF53955">
    <property type="entry name" value="Lysozyme-like"/>
    <property type="match status" value="1"/>
</dbReference>
<protein>
    <submittedName>
        <fullName evidence="2">Predicted chitinase</fullName>
    </submittedName>
</protein>